<evidence type="ECO:0000259" key="1">
    <source>
        <dbReference type="SMART" id="SM00842"/>
    </source>
</evidence>
<dbReference type="InterPro" id="IPR043129">
    <property type="entry name" value="ATPase_NBD"/>
</dbReference>
<dbReference type="AlphaFoldDB" id="A0A1F5FUB4"/>
<gene>
    <name evidence="2" type="ORF">A2165_04235</name>
</gene>
<name>A0A1F5FUB4_9BACT</name>
<dbReference type="InterPro" id="IPR050696">
    <property type="entry name" value="FtsA/MreB"/>
</dbReference>
<dbReference type="SMART" id="SM00842">
    <property type="entry name" value="FtsA"/>
    <property type="match status" value="1"/>
</dbReference>
<dbReference type="InterPro" id="IPR005883">
    <property type="entry name" value="PilM"/>
</dbReference>
<accession>A0A1F5FUB4</accession>
<dbReference type="NCBIfam" id="TIGR01175">
    <property type="entry name" value="pilM"/>
    <property type="match status" value="1"/>
</dbReference>
<proteinExistence type="predicted"/>
<dbReference type="CDD" id="cd24049">
    <property type="entry name" value="ASKHA_NBD_PilM"/>
    <property type="match status" value="1"/>
</dbReference>
<dbReference type="EMBL" id="MFAU01000056">
    <property type="protein sequence ID" value="OGD83209.1"/>
    <property type="molecule type" value="Genomic_DNA"/>
</dbReference>
<feature type="domain" description="SHS2" evidence="1">
    <location>
        <begin position="5"/>
        <end position="171"/>
    </location>
</feature>
<evidence type="ECO:0000313" key="2">
    <source>
        <dbReference type="EMBL" id="OGD83209.1"/>
    </source>
</evidence>
<evidence type="ECO:0000313" key="3">
    <source>
        <dbReference type="Proteomes" id="UP000179252"/>
    </source>
</evidence>
<dbReference type="PANTHER" id="PTHR32432">
    <property type="entry name" value="CELL DIVISION PROTEIN FTSA-RELATED"/>
    <property type="match status" value="1"/>
</dbReference>
<dbReference type="Pfam" id="PF11104">
    <property type="entry name" value="PilM_2"/>
    <property type="match status" value="1"/>
</dbReference>
<dbReference type="PIRSF" id="PIRSF019169">
    <property type="entry name" value="PilM"/>
    <property type="match status" value="1"/>
</dbReference>
<dbReference type="Gene3D" id="3.30.420.40">
    <property type="match status" value="2"/>
</dbReference>
<dbReference type="Gene3D" id="3.30.1490.300">
    <property type="match status" value="1"/>
</dbReference>
<dbReference type="PANTHER" id="PTHR32432:SF3">
    <property type="entry name" value="ETHANOLAMINE UTILIZATION PROTEIN EUTJ"/>
    <property type="match status" value="1"/>
</dbReference>
<dbReference type="InterPro" id="IPR003494">
    <property type="entry name" value="SHS2_FtsA"/>
</dbReference>
<sequence>MAADSFGLDIGRSFVKVTKVKVSGAKKLLEAAFSIQTPAGGIMSESSLDHKKVAECIKSCVDQAKINADKCVISLIESQVVSRLIQLPNLTDKELAAAINWEAEQYIPLPIKDVNLQFKVISRPQDSTEKMEVLLVAAPKRVINKYLSIVKNAGLAVEALETESSALTRALTRPSDPITVIVSMGAVSTELVIAKESNVLFTRSIATGGINLTKAIMNEFNLPQDQAEEYKQTYGILEDKLSGKVASVLKPILDILISEILKAVEFSRNHVKESGITRIVICGGGAFLPGLSQFLTERTSLEVSLGDAWADFIKQGIILKMPGQGSIYSVATGLALRT</sequence>
<dbReference type="Proteomes" id="UP000179252">
    <property type="component" value="Unassembled WGS sequence"/>
</dbReference>
<dbReference type="SUPFAM" id="SSF53067">
    <property type="entry name" value="Actin-like ATPase domain"/>
    <property type="match status" value="2"/>
</dbReference>
<organism evidence="2 3">
    <name type="scientific">Candidatus Curtissbacteria bacterium RBG_13_40_7</name>
    <dbReference type="NCBI Taxonomy" id="1797706"/>
    <lineage>
        <taxon>Bacteria</taxon>
        <taxon>Candidatus Curtissiibacteriota</taxon>
    </lineage>
</organism>
<protein>
    <recommendedName>
        <fullName evidence="1">SHS2 domain-containing protein</fullName>
    </recommendedName>
</protein>
<comment type="caution">
    <text evidence="2">The sequence shown here is derived from an EMBL/GenBank/DDBJ whole genome shotgun (WGS) entry which is preliminary data.</text>
</comment>
<dbReference type="GO" id="GO:0051301">
    <property type="term" value="P:cell division"/>
    <property type="evidence" value="ECO:0007669"/>
    <property type="project" value="InterPro"/>
</dbReference>
<reference evidence="2 3" key="1">
    <citation type="journal article" date="2016" name="Nat. Commun.">
        <title>Thousands of microbial genomes shed light on interconnected biogeochemical processes in an aquifer system.</title>
        <authorList>
            <person name="Anantharaman K."/>
            <person name="Brown C.T."/>
            <person name="Hug L.A."/>
            <person name="Sharon I."/>
            <person name="Castelle C.J."/>
            <person name="Probst A.J."/>
            <person name="Thomas B.C."/>
            <person name="Singh A."/>
            <person name="Wilkins M.J."/>
            <person name="Karaoz U."/>
            <person name="Brodie E.L."/>
            <person name="Williams K.H."/>
            <person name="Hubbard S.S."/>
            <person name="Banfield J.F."/>
        </authorList>
    </citation>
    <scope>NUCLEOTIDE SEQUENCE [LARGE SCALE GENOMIC DNA]</scope>
</reference>